<dbReference type="KEGG" id="cbae:COR50_01660"/>
<dbReference type="Proteomes" id="UP000220133">
    <property type="component" value="Chromosome"/>
</dbReference>
<evidence type="ECO:0000313" key="2">
    <source>
        <dbReference type="Proteomes" id="UP000220133"/>
    </source>
</evidence>
<dbReference type="EMBL" id="CP023777">
    <property type="protein sequence ID" value="ATL45971.1"/>
    <property type="molecule type" value="Genomic_DNA"/>
</dbReference>
<evidence type="ECO:0008006" key="3">
    <source>
        <dbReference type="Google" id="ProtNLM"/>
    </source>
</evidence>
<dbReference type="AlphaFoldDB" id="A0A291QPW9"/>
<evidence type="ECO:0000313" key="1">
    <source>
        <dbReference type="EMBL" id="ATL45971.1"/>
    </source>
</evidence>
<dbReference type="Pfam" id="PF14054">
    <property type="entry name" value="DUF4249"/>
    <property type="match status" value="1"/>
</dbReference>
<organism evidence="1 2">
    <name type="scientific">Chitinophaga caeni</name>
    <dbReference type="NCBI Taxonomy" id="2029983"/>
    <lineage>
        <taxon>Bacteria</taxon>
        <taxon>Pseudomonadati</taxon>
        <taxon>Bacteroidota</taxon>
        <taxon>Chitinophagia</taxon>
        <taxon>Chitinophagales</taxon>
        <taxon>Chitinophagaceae</taxon>
        <taxon>Chitinophaga</taxon>
    </lineage>
</organism>
<reference evidence="1 2" key="1">
    <citation type="submission" date="2017-10" db="EMBL/GenBank/DDBJ databases">
        <title>Paenichitinophaga pekingensis gen. nov., sp. nov., isolated from activated sludge.</title>
        <authorList>
            <person name="Jin D."/>
            <person name="Kong X."/>
            <person name="Deng Y."/>
            <person name="Bai Z."/>
        </authorList>
    </citation>
    <scope>NUCLEOTIDE SEQUENCE [LARGE SCALE GENOMIC DNA]</scope>
    <source>
        <strain evidence="1 2">13</strain>
    </source>
</reference>
<sequence>MKQVSVLQEIFLLICISLSCIACERTVEIDVPYDGDKLVINSFIQPDSIVYIRVTSSAKGGAQDFIEPQGVQVNLMAGDYPMVLHYRLISGKGYYVSTEKAQREEAYLVTASATGFDPVDAYDTIPFPPQILSFTANKGSIRAAFAMKDDPANKDFYRFRIYKADTLNGKVVPYERLKFRFDPSYSNVFTDIMIDSYYESALIKDDRFNGKEISAVIQFENPIVDTGYLVLEITSLSDAAFQYLKTLDIQNLNNGNVLTEPSKVYSNVNNGYGIVGGVNASFSSVEL</sequence>
<protein>
    <recommendedName>
        <fullName evidence="3">DUF4249 domain-containing protein</fullName>
    </recommendedName>
</protein>
<keyword evidence="2" id="KW-1185">Reference proteome</keyword>
<gene>
    <name evidence="1" type="ORF">COR50_01660</name>
</gene>
<dbReference type="RefSeq" id="WP_098192361.1">
    <property type="nucleotide sequence ID" value="NZ_CP023777.1"/>
</dbReference>
<proteinExistence type="predicted"/>
<dbReference type="PROSITE" id="PS51257">
    <property type="entry name" value="PROKAR_LIPOPROTEIN"/>
    <property type="match status" value="1"/>
</dbReference>
<dbReference type="InterPro" id="IPR025345">
    <property type="entry name" value="DUF4249"/>
</dbReference>
<accession>A0A291QPW9</accession>
<name>A0A291QPW9_9BACT</name>
<dbReference type="OrthoDB" id="1115009at2"/>